<dbReference type="GeneID" id="66052053"/>
<reference evidence="2 3" key="1">
    <citation type="journal article" date="2007" name="Science">
        <title>The Chlamydomonas genome reveals the evolution of key animal and plant functions.</title>
        <authorList>
            <person name="Merchant S.S."/>
            <person name="Prochnik S.E."/>
            <person name="Vallon O."/>
            <person name="Harris E.H."/>
            <person name="Karpowicz S.J."/>
            <person name="Witman G.B."/>
            <person name="Terry A."/>
            <person name="Salamov A."/>
            <person name="Fritz-Laylin L.K."/>
            <person name="Marechal-Drouard L."/>
            <person name="Marshall W.F."/>
            <person name="Qu L.H."/>
            <person name="Nelson D.R."/>
            <person name="Sanderfoot A.A."/>
            <person name="Spalding M.H."/>
            <person name="Kapitonov V.V."/>
            <person name="Ren Q."/>
            <person name="Ferris P."/>
            <person name="Lindquist E."/>
            <person name="Shapiro H."/>
            <person name="Lucas S.M."/>
            <person name="Grimwood J."/>
            <person name="Schmutz J."/>
            <person name="Cardol P."/>
            <person name="Cerutti H."/>
            <person name="Chanfreau G."/>
            <person name="Chen C.L."/>
            <person name="Cognat V."/>
            <person name="Croft M.T."/>
            <person name="Dent R."/>
            <person name="Dutcher S."/>
            <person name="Fernandez E."/>
            <person name="Fukuzawa H."/>
            <person name="Gonzalez-Ballester D."/>
            <person name="Gonzalez-Halphen D."/>
            <person name="Hallmann A."/>
            <person name="Hanikenne M."/>
            <person name="Hippler M."/>
            <person name="Inwood W."/>
            <person name="Jabbari K."/>
            <person name="Kalanon M."/>
            <person name="Kuras R."/>
            <person name="Lefebvre P.A."/>
            <person name="Lemaire S.D."/>
            <person name="Lobanov A.V."/>
            <person name="Lohr M."/>
            <person name="Manuell A."/>
            <person name="Meier I."/>
            <person name="Mets L."/>
            <person name="Mittag M."/>
            <person name="Mittelmeier T."/>
            <person name="Moroney J.V."/>
            <person name="Moseley J."/>
            <person name="Napoli C."/>
            <person name="Nedelcu A.M."/>
            <person name="Niyogi K."/>
            <person name="Novoselov S.V."/>
            <person name="Paulsen I.T."/>
            <person name="Pazour G."/>
            <person name="Purton S."/>
            <person name="Ral J.P."/>
            <person name="Riano-Pachon D.M."/>
            <person name="Riekhof W."/>
            <person name="Rymarquis L."/>
            <person name="Schroda M."/>
            <person name="Stern D."/>
            <person name="Umen J."/>
            <person name="Willows R."/>
            <person name="Wilson N."/>
            <person name="Zimmer S.L."/>
            <person name="Allmer J."/>
            <person name="Balk J."/>
            <person name="Bisova K."/>
            <person name="Chen C.J."/>
            <person name="Elias M."/>
            <person name="Gendler K."/>
            <person name="Hauser C."/>
            <person name="Lamb M.R."/>
            <person name="Ledford H."/>
            <person name="Long J.C."/>
            <person name="Minagawa J."/>
            <person name="Page M.D."/>
            <person name="Pan J."/>
            <person name="Pootakham W."/>
            <person name="Roje S."/>
            <person name="Rose A."/>
            <person name="Stahlberg E."/>
            <person name="Terauchi A.M."/>
            <person name="Yang P."/>
            <person name="Ball S."/>
            <person name="Bowler C."/>
            <person name="Dieckmann C.L."/>
            <person name="Gladyshev V.N."/>
            <person name="Green P."/>
            <person name="Jorgensen R."/>
            <person name="Mayfield S."/>
            <person name="Mueller-Roeber B."/>
            <person name="Rajamani S."/>
            <person name="Sayre R.T."/>
            <person name="Brokstein P."/>
            <person name="Dubchak I."/>
            <person name="Goodstein D."/>
            <person name="Hornick L."/>
            <person name="Huang Y.W."/>
            <person name="Jhaveri J."/>
            <person name="Luo Y."/>
            <person name="Martinez D."/>
            <person name="Ngau W.C."/>
            <person name="Otillar B."/>
            <person name="Poliakov A."/>
            <person name="Porter A."/>
            <person name="Szajkowski L."/>
            <person name="Werner G."/>
            <person name="Zhou K."/>
            <person name="Grigoriev I.V."/>
            <person name="Rokhsar D.S."/>
            <person name="Grossman A.R."/>
        </authorList>
    </citation>
    <scope>NUCLEOTIDE SEQUENCE [LARGE SCALE GENOMIC DNA]</scope>
    <source>
        <strain evidence="3">CC-503</strain>
    </source>
</reference>
<gene>
    <name evidence="2" type="ORF">CHLRE_01g025983v5</name>
</gene>
<feature type="compositionally biased region" description="Gly residues" evidence="1">
    <location>
        <begin position="658"/>
        <end position="667"/>
    </location>
</feature>
<name>A0A2K3E6D9_CHLRE</name>
<accession>A0A2K3E6D9</accession>
<dbReference type="InterPro" id="IPR009836">
    <property type="entry name" value="GRDP-like"/>
</dbReference>
<feature type="region of interest" description="Disordered" evidence="1">
    <location>
        <begin position="479"/>
        <end position="561"/>
    </location>
</feature>
<dbReference type="InParanoid" id="A0A2K3E6D9"/>
<dbReference type="Pfam" id="PF07173">
    <property type="entry name" value="GRDP-like"/>
    <property type="match status" value="1"/>
</dbReference>
<evidence type="ECO:0000313" key="3">
    <source>
        <dbReference type="Proteomes" id="UP000006906"/>
    </source>
</evidence>
<keyword evidence="3" id="KW-1185">Reference proteome</keyword>
<feature type="region of interest" description="Disordered" evidence="1">
    <location>
        <begin position="786"/>
        <end position="817"/>
    </location>
</feature>
<feature type="compositionally biased region" description="Low complexity" evidence="1">
    <location>
        <begin position="416"/>
        <end position="466"/>
    </location>
</feature>
<proteinExistence type="predicted"/>
<feature type="compositionally biased region" description="Pro residues" evidence="1">
    <location>
        <begin position="287"/>
        <end position="300"/>
    </location>
</feature>
<feature type="region of interest" description="Disordered" evidence="1">
    <location>
        <begin position="287"/>
        <end position="323"/>
    </location>
</feature>
<evidence type="ECO:0000256" key="1">
    <source>
        <dbReference type="SAM" id="MobiDB-lite"/>
    </source>
</evidence>
<dbReference type="Proteomes" id="UP000006906">
    <property type="component" value="Chromosome 1"/>
</dbReference>
<dbReference type="PANTHER" id="PTHR34365">
    <property type="entry name" value="ENOLASE (DUF1399)"/>
    <property type="match status" value="1"/>
</dbReference>
<feature type="region of interest" description="Disordered" evidence="1">
    <location>
        <begin position="409"/>
        <end position="466"/>
    </location>
</feature>
<feature type="compositionally biased region" description="Low complexity" evidence="1">
    <location>
        <begin position="489"/>
        <end position="507"/>
    </location>
</feature>
<feature type="compositionally biased region" description="Basic residues" evidence="1">
    <location>
        <begin position="574"/>
        <end position="586"/>
    </location>
</feature>
<feature type="compositionally biased region" description="Pro residues" evidence="1">
    <location>
        <begin position="532"/>
        <end position="548"/>
    </location>
</feature>
<protein>
    <submittedName>
        <fullName evidence="2">Uncharacterized protein</fullName>
    </submittedName>
</protein>
<feature type="region of interest" description="Disordered" evidence="1">
    <location>
        <begin position="123"/>
        <end position="165"/>
    </location>
</feature>
<sequence length="864" mass="87064">MPAGGLYTGAWAQAAVRRYLRLWLPLLSHHPDPAERESLIPPLDVALVWMLHRALDIHAYVDDCNMVALSSAAALGLPTDREPELLGAGTEQALGFGDGEGAVGAFSAEVWQEWSQLVEEGRISPPSQPLSGLPGGPPGQPYWPPQLPAAGTGGGAGGSRRPGEAWEEELQGRLVAALPHASWLLRRLLACGFDGSPQHLEIALDRYCRFLLLAQRHAHEALLPPPDVLAVWWAHKAHLGAYLSDMDVVMGGPFDLALAQTDLEDVQLAAYTARMYEQAFGLPYDPPYNPTGCPPLPPHPFSRQPHPQQPPPQHTQHTQHAQQQLLQLQLQDALGRQLEWQAAAGQLAPLRTFFDSGASLMARLTAANSRSTSRGRVAAAAAGVAAVGAPISPARAPLTPSLCAASSVGAGGAAGGPAAQSSANSYRCSSASQQQRQRQQQQQQLQRHGPGVQGQRRGSAGGSQALTAAAEAALALEAAGGGGGGWECPSPGGTDSSGSSTSGSSGSVAGAPRHSRTQQHQQQQQQAANLAPPSPPQQAFPPPPPLSPAPAGGRPHSRSTPLAKLGSALRNLLHRSRNSRSSRRRSVSASGFPGVTAAGAAGSAGSHPAMRGTFSWRQDSAATAAGAAAAAASTGTGAAAATAVRPAGQYPTHSGEMAAGGGGGGGERSSAAAGPGGTRASQEVLARALTVDVCPGGFVPTSGGGAAGRDEPDWGRTWAGLPLTTAGTARTSRGAHWGGGGGGTGPLVTATAATRATGSPMPSSGGFTVAAALAAAAAMPAAEATAPASSPFPSRCSAAASASATAPGGAAAPSSAPFASSAGAAAAAARAVATGSPLPGGSYLAQWLRRGRGNADTHSGRSGK</sequence>
<dbReference type="PaxDb" id="3055-EDP09741"/>
<feature type="region of interest" description="Disordered" evidence="1">
    <location>
        <begin position="574"/>
        <end position="593"/>
    </location>
</feature>
<feature type="region of interest" description="Disordered" evidence="1">
    <location>
        <begin position="647"/>
        <end position="679"/>
    </location>
</feature>
<feature type="compositionally biased region" description="Low complexity" evidence="1">
    <location>
        <begin position="314"/>
        <end position="323"/>
    </location>
</feature>
<organism evidence="2 3">
    <name type="scientific">Chlamydomonas reinhardtii</name>
    <name type="common">Chlamydomonas smithii</name>
    <dbReference type="NCBI Taxonomy" id="3055"/>
    <lineage>
        <taxon>Eukaryota</taxon>
        <taxon>Viridiplantae</taxon>
        <taxon>Chlorophyta</taxon>
        <taxon>core chlorophytes</taxon>
        <taxon>Chlorophyceae</taxon>
        <taxon>CS clade</taxon>
        <taxon>Chlamydomonadales</taxon>
        <taxon>Chlamydomonadaceae</taxon>
        <taxon>Chlamydomonas</taxon>
    </lineage>
</organism>
<evidence type="ECO:0000313" key="2">
    <source>
        <dbReference type="EMBL" id="PNW88358.1"/>
    </source>
</evidence>
<dbReference type="AlphaFoldDB" id="A0A2K3E6D9"/>
<dbReference type="Gramene" id="PNW88358">
    <property type="protein sequence ID" value="PNW88358"/>
    <property type="gene ID" value="CHLRE_01g025983v5"/>
</dbReference>
<dbReference type="EMBL" id="CM008962">
    <property type="protein sequence ID" value="PNW88358.1"/>
    <property type="molecule type" value="Genomic_DNA"/>
</dbReference>
<feature type="compositionally biased region" description="Pro residues" evidence="1">
    <location>
        <begin position="135"/>
        <end position="147"/>
    </location>
</feature>
<feature type="compositionally biased region" description="Gly residues" evidence="1">
    <location>
        <begin position="151"/>
        <end position="160"/>
    </location>
</feature>
<dbReference type="OrthoDB" id="2684236at2759"/>
<dbReference type="PANTHER" id="PTHR34365:SF7">
    <property type="entry name" value="GLYCINE-RICH DOMAIN-CONTAINING PROTEIN 1"/>
    <property type="match status" value="1"/>
</dbReference>
<dbReference type="RefSeq" id="XP_042928469.1">
    <property type="nucleotide sequence ID" value="XM_043058555.1"/>
</dbReference>
<feature type="compositionally biased region" description="Low complexity" evidence="1">
    <location>
        <begin position="518"/>
        <end position="531"/>
    </location>
</feature>
<dbReference type="KEGG" id="cre:CHLRE_01g025983v5"/>
<dbReference type="STRING" id="3055.A0A2K3E6D9"/>
<dbReference type="ExpressionAtlas" id="A0A2K3E6D9">
    <property type="expression patterns" value="baseline and differential"/>
</dbReference>